<name>A0AAD6QVC4_9ROSI</name>
<keyword evidence="2" id="KW-1185">Reference proteome</keyword>
<proteinExistence type="predicted"/>
<dbReference type="Proteomes" id="UP001164929">
    <property type="component" value="Chromosome 5"/>
</dbReference>
<reference evidence="1" key="1">
    <citation type="journal article" date="2023" name="Mol. Ecol. Resour.">
        <title>Chromosome-level genome assembly of a triploid poplar Populus alba 'Berolinensis'.</title>
        <authorList>
            <person name="Chen S."/>
            <person name="Yu Y."/>
            <person name="Wang X."/>
            <person name="Wang S."/>
            <person name="Zhang T."/>
            <person name="Zhou Y."/>
            <person name="He R."/>
            <person name="Meng N."/>
            <person name="Wang Y."/>
            <person name="Liu W."/>
            <person name="Liu Z."/>
            <person name="Liu J."/>
            <person name="Guo Q."/>
            <person name="Huang H."/>
            <person name="Sederoff R.R."/>
            <person name="Wang G."/>
            <person name="Qu G."/>
            <person name="Chen S."/>
        </authorList>
    </citation>
    <scope>NUCLEOTIDE SEQUENCE</scope>
    <source>
        <strain evidence="1">SC-2020</strain>
    </source>
</reference>
<evidence type="ECO:0000313" key="2">
    <source>
        <dbReference type="Proteomes" id="UP001164929"/>
    </source>
</evidence>
<gene>
    <name evidence="1" type="ORF">NC653_013728</name>
</gene>
<dbReference type="EMBL" id="JAQIZT010000005">
    <property type="protein sequence ID" value="KAJ6997242.1"/>
    <property type="molecule type" value="Genomic_DNA"/>
</dbReference>
<sequence>MDLCQIILKMKARIWAPKSQMESVSSLNTFKSSMIMSFAAVENAFSMTILLRTLIVNW</sequence>
<dbReference type="AlphaFoldDB" id="A0AAD6QVC4"/>
<evidence type="ECO:0000313" key="1">
    <source>
        <dbReference type="EMBL" id="KAJ6997242.1"/>
    </source>
</evidence>
<comment type="caution">
    <text evidence="1">The sequence shown here is derived from an EMBL/GenBank/DDBJ whole genome shotgun (WGS) entry which is preliminary data.</text>
</comment>
<protein>
    <submittedName>
        <fullName evidence="1">Uncharacterized protein</fullName>
    </submittedName>
</protein>
<accession>A0AAD6QVC4</accession>
<organism evidence="1 2">
    <name type="scientific">Populus alba x Populus x berolinensis</name>
    <dbReference type="NCBI Taxonomy" id="444605"/>
    <lineage>
        <taxon>Eukaryota</taxon>
        <taxon>Viridiplantae</taxon>
        <taxon>Streptophyta</taxon>
        <taxon>Embryophyta</taxon>
        <taxon>Tracheophyta</taxon>
        <taxon>Spermatophyta</taxon>
        <taxon>Magnoliopsida</taxon>
        <taxon>eudicotyledons</taxon>
        <taxon>Gunneridae</taxon>
        <taxon>Pentapetalae</taxon>
        <taxon>rosids</taxon>
        <taxon>fabids</taxon>
        <taxon>Malpighiales</taxon>
        <taxon>Salicaceae</taxon>
        <taxon>Saliceae</taxon>
        <taxon>Populus</taxon>
    </lineage>
</organism>